<sequence length="787" mass="88704">MADANHAFTGAWVNWSKGGTLGSTVTISATHGSFLVAFLALFVRWSGAHLWGIICYILHQFRSTPEPRDGLYHQHQAVLRNAVSDSSALWYFSSTAFRWNGNTQGTLRRSLPLIVITISHMAIFAICGIFSSRVTTAGEEMLVNSEHCGFIQGTTFRADNNYTAREWELLDAIYVSAHWSTQKTASYARQCYAQEHTDRTSLCNELAVPRIESNVYTSEPCPFQGREVCNGSAIKIDSGWINSDTHLGINAPPKNRIQMKKVTTCAVIPAEEKYSTLFLTNPDGHVNDPLPENSFKYYNMGADLINKNSYTYYVSNYSMWSVSEPYILSPTFSRFHRFVQLEEDIFSSSAYSQKEYADNPYRGYTAYLNNRSESDFAPIRDFQTDDSDVTLMSLLNYVRYNGRVDDPWFRADQEFANANLGVPSSGTSWLPSHISSVLGCTEQYQFCNAKRSCTQLTGFHGIDPETVNGLELNEAQKDTFKLIMHVAYYMRLQILVFFLRSQALVAQQYLWGHNFVSSALDQNQWHIEVENFHNMSLAALQRGIVDHASPPILQIRPGVESTDYIVKPESDGERNHCGNQKIRSTAYSSFSVLGLSIIMVGGTFIILINLCLSGIVGWFQKRHGSYRFFEWNQGDYLQLQRLAFEGANIGPWKGKDDAVPLTVHAGMRFRIPTTHPTWKAPISQNEPGQQEDEIPLRDIKAQQAFNYAPSTSQTDLKYEAIRTQQREFRYVPNDDISIASGSIGGYTPGSSRNPFSPLTPSPPGYSYAPPQDTAYFGSRGDPMYRPQ</sequence>
<dbReference type="EMBL" id="MU006100">
    <property type="protein sequence ID" value="KAF2837290.1"/>
    <property type="molecule type" value="Genomic_DNA"/>
</dbReference>
<evidence type="ECO:0000256" key="2">
    <source>
        <dbReference type="SAM" id="Phobius"/>
    </source>
</evidence>
<keyword evidence="2" id="KW-0812">Transmembrane</keyword>
<accession>A0A9P4S8R9</accession>
<keyword evidence="4" id="KW-1185">Reference proteome</keyword>
<feature type="transmembrane region" description="Helical" evidence="2">
    <location>
        <begin position="590"/>
        <end position="619"/>
    </location>
</feature>
<organism evidence="3 4">
    <name type="scientific">Patellaria atrata CBS 101060</name>
    <dbReference type="NCBI Taxonomy" id="1346257"/>
    <lineage>
        <taxon>Eukaryota</taxon>
        <taxon>Fungi</taxon>
        <taxon>Dikarya</taxon>
        <taxon>Ascomycota</taxon>
        <taxon>Pezizomycotina</taxon>
        <taxon>Dothideomycetes</taxon>
        <taxon>Dothideomycetes incertae sedis</taxon>
        <taxon>Patellariales</taxon>
        <taxon>Patellariaceae</taxon>
        <taxon>Patellaria</taxon>
    </lineage>
</organism>
<comment type="caution">
    <text evidence="3">The sequence shown here is derived from an EMBL/GenBank/DDBJ whole genome shotgun (WGS) entry which is preliminary data.</text>
</comment>
<keyword evidence="2" id="KW-0472">Membrane</keyword>
<dbReference type="AlphaFoldDB" id="A0A9P4S8R9"/>
<dbReference type="Proteomes" id="UP000799429">
    <property type="component" value="Unassembled WGS sequence"/>
</dbReference>
<gene>
    <name evidence="3" type="ORF">M501DRAFT_197728</name>
</gene>
<evidence type="ECO:0000313" key="4">
    <source>
        <dbReference type="Proteomes" id="UP000799429"/>
    </source>
</evidence>
<evidence type="ECO:0000256" key="1">
    <source>
        <dbReference type="SAM" id="MobiDB-lite"/>
    </source>
</evidence>
<protein>
    <submittedName>
        <fullName evidence="3">Uncharacterized protein</fullName>
    </submittedName>
</protein>
<evidence type="ECO:0000313" key="3">
    <source>
        <dbReference type="EMBL" id="KAF2837290.1"/>
    </source>
</evidence>
<proteinExistence type="predicted"/>
<reference evidence="3" key="1">
    <citation type="journal article" date="2020" name="Stud. Mycol.">
        <title>101 Dothideomycetes genomes: a test case for predicting lifestyles and emergence of pathogens.</title>
        <authorList>
            <person name="Haridas S."/>
            <person name="Albert R."/>
            <person name="Binder M."/>
            <person name="Bloem J."/>
            <person name="Labutti K."/>
            <person name="Salamov A."/>
            <person name="Andreopoulos B."/>
            <person name="Baker S."/>
            <person name="Barry K."/>
            <person name="Bills G."/>
            <person name="Bluhm B."/>
            <person name="Cannon C."/>
            <person name="Castanera R."/>
            <person name="Culley D."/>
            <person name="Daum C."/>
            <person name="Ezra D."/>
            <person name="Gonzalez J."/>
            <person name="Henrissat B."/>
            <person name="Kuo A."/>
            <person name="Liang C."/>
            <person name="Lipzen A."/>
            <person name="Lutzoni F."/>
            <person name="Magnuson J."/>
            <person name="Mondo S."/>
            <person name="Nolan M."/>
            <person name="Ohm R."/>
            <person name="Pangilinan J."/>
            <person name="Park H.-J."/>
            <person name="Ramirez L."/>
            <person name="Alfaro M."/>
            <person name="Sun H."/>
            <person name="Tritt A."/>
            <person name="Yoshinaga Y."/>
            <person name="Zwiers L.-H."/>
            <person name="Turgeon B."/>
            <person name="Goodwin S."/>
            <person name="Spatafora J."/>
            <person name="Crous P."/>
            <person name="Grigoriev I."/>
        </authorList>
    </citation>
    <scope>NUCLEOTIDE SEQUENCE</scope>
    <source>
        <strain evidence="3">CBS 101060</strain>
    </source>
</reference>
<dbReference type="OrthoDB" id="3540210at2759"/>
<name>A0A9P4S8R9_9PEZI</name>
<feature type="transmembrane region" description="Helical" evidence="2">
    <location>
        <begin position="111"/>
        <end position="131"/>
    </location>
</feature>
<keyword evidence="2" id="KW-1133">Transmembrane helix</keyword>
<feature type="region of interest" description="Disordered" evidence="1">
    <location>
        <begin position="741"/>
        <end position="787"/>
    </location>
</feature>